<keyword evidence="2" id="KW-1185">Reference proteome</keyword>
<evidence type="ECO:0000313" key="2">
    <source>
        <dbReference type="Proteomes" id="UP001139887"/>
    </source>
</evidence>
<dbReference type="OrthoDB" id="5565580at2759"/>
<organism evidence="1 2">
    <name type="scientific">Coemansia brasiliensis</name>
    <dbReference type="NCBI Taxonomy" id="2650707"/>
    <lineage>
        <taxon>Eukaryota</taxon>
        <taxon>Fungi</taxon>
        <taxon>Fungi incertae sedis</taxon>
        <taxon>Zoopagomycota</taxon>
        <taxon>Kickxellomycotina</taxon>
        <taxon>Kickxellomycetes</taxon>
        <taxon>Kickxellales</taxon>
        <taxon>Kickxellaceae</taxon>
        <taxon>Coemansia</taxon>
    </lineage>
</organism>
<dbReference type="AlphaFoldDB" id="A0A9W8IF26"/>
<proteinExistence type="predicted"/>
<comment type="caution">
    <text evidence="1">The sequence shown here is derived from an EMBL/GenBank/DDBJ whole genome shotgun (WGS) entry which is preliminary data.</text>
</comment>
<reference evidence="1" key="1">
    <citation type="submission" date="2022-07" db="EMBL/GenBank/DDBJ databases">
        <title>Phylogenomic reconstructions and comparative analyses of Kickxellomycotina fungi.</title>
        <authorList>
            <person name="Reynolds N.K."/>
            <person name="Stajich J.E."/>
            <person name="Barry K."/>
            <person name="Grigoriev I.V."/>
            <person name="Crous P."/>
            <person name="Smith M.E."/>
        </authorList>
    </citation>
    <scope>NUCLEOTIDE SEQUENCE</scope>
    <source>
        <strain evidence="1">NRRL 1566</strain>
    </source>
</reference>
<dbReference type="Gene3D" id="3.80.10.10">
    <property type="entry name" value="Ribonuclease Inhibitor"/>
    <property type="match status" value="1"/>
</dbReference>
<dbReference type="EMBL" id="JANBUW010000105">
    <property type="protein sequence ID" value="KAJ2849114.1"/>
    <property type="molecule type" value="Genomic_DNA"/>
</dbReference>
<dbReference type="InterPro" id="IPR032675">
    <property type="entry name" value="LRR_dom_sf"/>
</dbReference>
<sequence length="198" mass="22116">MAVLPKCMDKIVLSAYPETYITFKGIVLPPARTLQCDIRDGSYTDDFSLCFNKLTQNSLNNEIVSIRMGDWFKDLHCPNLTSLQIDEAVDIKDVAAIIKTHSQLQSLSLDISSGNFDFSKDLKAVLDSAAPVKPLNTTLKELHYIGYDDISPANQTAVQYLVLQLPALNCLGGFDVDFKQFIQNYLPQYPHLANIVVQ</sequence>
<gene>
    <name evidence="1" type="ORF">IWW36_002871</name>
</gene>
<dbReference type="Proteomes" id="UP001139887">
    <property type="component" value="Unassembled WGS sequence"/>
</dbReference>
<name>A0A9W8IF26_9FUNG</name>
<evidence type="ECO:0000313" key="1">
    <source>
        <dbReference type="EMBL" id="KAJ2849114.1"/>
    </source>
</evidence>
<accession>A0A9W8IF26</accession>
<protein>
    <submittedName>
        <fullName evidence="1">Uncharacterized protein</fullName>
    </submittedName>
</protein>